<dbReference type="SUPFAM" id="SSF47226">
    <property type="entry name" value="Histidine-containing phosphotransfer domain, HPT domain"/>
    <property type="match status" value="1"/>
</dbReference>
<dbReference type="GO" id="GO:0000160">
    <property type="term" value="P:phosphorelay signal transduction system"/>
    <property type="evidence" value="ECO:0007669"/>
    <property type="project" value="InterPro"/>
</dbReference>
<accession>A0A1G7BQ03</accession>
<dbReference type="RefSeq" id="WP_143019936.1">
    <property type="nucleotide sequence ID" value="NZ_FMZO01000032.1"/>
</dbReference>
<protein>
    <recommendedName>
        <fullName evidence="3">HPt domain-containing protein</fullName>
    </recommendedName>
</protein>
<keyword evidence="2" id="KW-1185">Reference proteome</keyword>
<dbReference type="Proteomes" id="UP000198757">
    <property type="component" value="Unassembled WGS sequence"/>
</dbReference>
<name>A0A1G7BQ03_NIADE</name>
<reference evidence="2" key="1">
    <citation type="submission" date="2016-10" db="EMBL/GenBank/DDBJ databases">
        <authorList>
            <person name="Varghese N."/>
            <person name="Submissions S."/>
        </authorList>
    </citation>
    <scope>NUCLEOTIDE SEQUENCE [LARGE SCALE GENOMIC DNA]</scope>
    <source>
        <strain evidence="2">DSM 25811 / CCM 8410 / LMG 26954 / E90</strain>
    </source>
</reference>
<evidence type="ECO:0000313" key="2">
    <source>
        <dbReference type="Proteomes" id="UP000198757"/>
    </source>
</evidence>
<dbReference type="InterPro" id="IPR036641">
    <property type="entry name" value="HPT_dom_sf"/>
</dbReference>
<gene>
    <name evidence="1" type="ORF">SAMN04487894_13211</name>
</gene>
<dbReference type="AlphaFoldDB" id="A0A1G7BQ03"/>
<evidence type="ECO:0000313" key="1">
    <source>
        <dbReference type="EMBL" id="SDE29218.1"/>
    </source>
</evidence>
<proteinExistence type="predicted"/>
<dbReference type="OrthoDB" id="675856at2"/>
<dbReference type="EMBL" id="FMZO01000032">
    <property type="protein sequence ID" value="SDE29218.1"/>
    <property type="molecule type" value="Genomic_DNA"/>
</dbReference>
<organism evidence="1 2">
    <name type="scientific">Niabella drilacis (strain DSM 25811 / CCM 8410 / CCUG 62505 / LMG 26954 / E90)</name>
    <dbReference type="NCBI Taxonomy" id="1285928"/>
    <lineage>
        <taxon>Bacteria</taxon>
        <taxon>Pseudomonadati</taxon>
        <taxon>Bacteroidota</taxon>
        <taxon>Chitinophagia</taxon>
        <taxon>Chitinophagales</taxon>
        <taxon>Chitinophagaceae</taxon>
        <taxon>Niabella</taxon>
    </lineage>
</organism>
<sequence>MLATMTEPVLHNAETPYNSLDYLKDLLGNDANAVNDILNEIKVQWQEDRLHLGQAVAATDLEEVKRLLHRIKSTFSPLGPGHVLYLGVVTNGESFLEKRGSLSGDQDYWQKFMEDTEQMVGALPKEAH</sequence>
<evidence type="ECO:0008006" key="3">
    <source>
        <dbReference type="Google" id="ProtNLM"/>
    </source>
</evidence>